<name>A0ACC2QCR5_9NEOP</name>
<proteinExistence type="predicted"/>
<comment type="caution">
    <text evidence="1">The sequence shown here is derived from an EMBL/GenBank/DDBJ whole genome shotgun (WGS) entry which is preliminary data.</text>
</comment>
<dbReference type="Proteomes" id="UP001231649">
    <property type="component" value="Chromosome 20"/>
</dbReference>
<gene>
    <name evidence="1" type="ORF">PYW08_007607</name>
</gene>
<accession>A0ACC2QCR5</accession>
<reference evidence="1" key="1">
    <citation type="submission" date="2023-03" db="EMBL/GenBank/DDBJ databases">
        <title>Chromosome-level genomes of two armyworms, Mythimna separata and Mythimna loreyi, provide insights into the biosynthesis and reception of sex pheromones.</title>
        <authorList>
            <person name="Zhao H."/>
        </authorList>
    </citation>
    <scope>NUCLEOTIDE SEQUENCE</scope>
    <source>
        <strain evidence="1">BeijingLab</strain>
    </source>
</reference>
<organism evidence="1 2">
    <name type="scientific">Mythimna loreyi</name>
    <dbReference type="NCBI Taxonomy" id="667449"/>
    <lineage>
        <taxon>Eukaryota</taxon>
        <taxon>Metazoa</taxon>
        <taxon>Ecdysozoa</taxon>
        <taxon>Arthropoda</taxon>
        <taxon>Hexapoda</taxon>
        <taxon>Insecta</taxon>
        <taxon>Pterygota</taxon>
        <taxon>Neoptera</taxon>
        <taxon>Endopterygota</taxon>
        <taxon>Lepidoptera</taxon>
        <taxon>Glossata</taxon>
        <taxon>Ditrysia</taxon>
        <taxon>Noctuoidea</taxon>
        <taxon>Noctuidae</taxon>
        <taxon>Noctuinae</taxon>
        <taxon>Hadenini</taxon>
        <taxon>Mythimna</taxon>
    </lineage>
</organism>
<protein>
    <submittedName>
        <fullName evidence="1">Uncharacterized protein</fullName>
    </submittedName>
</protein>
<sequence>MEINATRVFLLAQIPHKEKNINQSAINDESKTFGDILQGTFVENYKNLTYKHLMGLKWASTTCQDASFILKVDDDTVYSLEKTYALLELVNDTTDFIMGYIHYDAKPLRYKKSKWYVTRDEYPRREYPPYLSGYYYITTPRVAAALCDEAIYHPYFWIDDIFVTGLLTESLGIELTRKPDTFSLDNYVNCNCCFVGIAPFHCPHPIP</sequence>
<evidence type="ECO:0000313" key="1">
    <source>
        <dbReference type="EMBL" id="KAJ8713987.1"/>
    </source>
</evidence>
<evidence type="ECO:0000313" key="2">
    <source>
        <dbReference type="Proteomes" id="UP001231649"/>
    </source>
</evidence>
<dbReference type="EMBL" id="CM056796">
    <property type="protein sequence ID" value="KAJ8713987.1"/>
    <property type="molecule type" value="Genomic_DNA"/>
</dbReference>
<keyword evidence="2" id="KW-1185">Reference proteome</keyword>